<protein>
    <submittedName>
        <fullName evidence="1">Uncharacterized protein</fullName>
    </submittedName>
</protein>
<sequence>MSGSIKAGFLCVQPSFEKIRKKVGLVLETPEMRGSLSKLSFTYFAYK</sequence>
<comment type="caution">
    <text evidence="1">The sequence shown here is derived from an EMBL/GenBank/DDBJ whole genome shotgun (WGS) entry which is preliminary data.</text>
</comment>
<accession>A0A256G6N7</accession>
<evidence type="ECO:0000313" key="1">
    <source>
        <dbReference type="EMBL" id="OYR22321.1"/>
    </source>
</evidence>
<reference evidence="1 2" key="1">
    <citation type="submission" date="2017-07" db="EMBL/GenBank/DDBJ databases">
        <title>Phylogenetic study on the rhizospheric bacterium Ochrobactrum sp. A44.</title>
        <authorList>
            <person name="Krzyzanowska D.M."/>
            <person name="Ossowicki A."/>
            <person name="Rajewska M."/>
            <person name="Maciag T."/>
            <person name="Kaczynski Z."/>
            <person name="Czerwicka M."/>
            <person name="Jafra S."/>
        </authorList>
    </citation>
    <scope>NUCLEOTIDE SEQUENCE [LARGE SCALE GENOMIC DNA]</scope>
    <source>
        <strain evidence="1 2">DSM 7216</strain>
    </source>
</reference>
<gene>
    <name evidence="1" type="ORF">CEV31_0239</name>
</gene>
<dbReference type="EMBL" id="NNRJ01000007">
    <property type="protein sequence ID" value="OYR22321.1"/>
    <property type="molecule type" value="Genomic_DNA"/>
</dbReference>
<organism evidence="1 2">
    <name type="scientific">Brucella thiophenivorans</name>
    <dbReference type="NCBI Taxonomy" id="571255"/>
    <lineage>
        <taxon>Bacteria</taxon>
        <taxon>Pseudomonadati</taxon>
        <taxon>Pseudomonadota</taxon>
        <taxon>Alphaproteobacteria</taxon>
        <taxon>Hyphomicrobiales</taxon>
        <taxon>Brucellaceae</taxon>
        <taxon>Brucella/Ochrobactrum group</taxon>
        <taxon>Brucella</taxon>
    </lineage>
</organism>
<evidence type="ECO:0000313" key="2">
    <source>
        <dbReference type="Proteomes" id="UP000215590"/>
    </source>
</evidence>
<keyword evidence="2" id="KW-1185">Reference proteome</keyword>
<name>A0A256G6N7_9HYPH</name>
<dbReference type="Proteomes" id="UP000215590">
    <property type="component" value="Unassembled WGS sequence"/>
</dbReference>
<dbReference type="AlphaFoldDB" id="A0A256G6N7"/>
<proteinExistence type="predicted"/>